<reference evidence="3 4" key="1">
    <citation type="submission" date="2019-03" db="EMBL/GenBank/DDBJ databases">
        <title>Genomic Encyclopedia of Type Strains, Phase IV (KMG-IV): sequencing the most valuable type-strain genomes for metagenomic binning, comparative biology and taxonomic classification.</title>
        <authorList>
            <person name="Goeker M."/>
        </authorList>
    </citation>
    <scope>NUCLEOTIDE SEQUENCE [LARGE SCALE GENOMIC DNA]</scope>
    <source>
        <strain evidence="3 4">DSM 24979</strain>
    </source>
</reference>
<keyword evidence="4" id="KW-1185">Reference proteome</keyword>
<accession>A0A4R1QHV9</accession>
<dbReference type="RefSeq" id="WP_132947057.1">
    <property type="nucleotide sequence ID" value="NZ_BSVG01000001.1"/>
</dbReference>
<dbReference type="InterPro" id="IPR009926">
    <property type="entry name" value="T3SS_YcgR_PilZN"/>
</dbReference>
<name>A0A4R1QHV9_9BACL</name>
<dbReference type="SUPFAM" id="SSF141371">
    <property type="entry name" value="PilZ domain-like"/>
    <property type="match status" value="1"/>
</dbReference>
<keyword evidence="3" id="KW-0969">Cilium</keyword>
<gene>
    <name evidence="3" type="ORF">EDD69_101155</name>
</gene>
<dbReference type="OrthoDB" id="1951449at2"/>
<organism evidence="3 4">
    <name type="scientific">Thermolongibacillus altinsuensis</name>
    <dbReference type="NCBI Taxonomy" id="575256"/>
    <lineage>
        <taxon>Bacteria</taxon>
        <taxon>Bacillati</taxon>
        <taxon>Bacillota</taxon>
        <taxon>Bacilli</taxon>
        <taxon>Bacillales</taxon>
        <taxon>Anoxybacillaceae</taxon>
        <taxon>Thermolongibacillus</taxon>
    </lineage>
</organism>
<dbReference type="Proteomes" id="UP000295658">
    <property type="component" value="Unassembled WGS sequence"/>
</dbReference>
<dbReference type="InterPro" id="IPR009875">
    <property type="entry name" value="PilZ_domain"/>
</dbReference>
<dbReference type="GO" id="GO:0035438">
    <property type="term" value="F:cyclic-di-GMP binding"/>
    <property type="evidence" value="ECO:0007669"/>
    <property type="project" value="InterPro"/>
</dbReference>
<dbReference type="Pfam" id="PF07238">
    <property type="entry name" value="PilZ"/>
    <property type="match status" value="1"/>
</dbReference>
<keyword evidence="3" id="KW-0966">Cell projection</keyword>
<protein>
    <submittedName>
        <fullName evidence="3">C-di-GMP-binding flagellar brake protein YcgR</fullName>
    </submittedName>
</protein>
<proteinExistence type="predicted"/>
<keyword evidence="3" id="KW-0282">Flagellum</keyword>
<evidence type="ECO:0000259" key="2">
    <source>
        <dbReference type="Pfam" id="PF12945"/>
    </source>
</evidence>
<dbReference type="Pfam" id="PF12945">
    <property type="entry name" value="PilZNR"/>
    <property type="match status" value="1"/>
</dbReference>
<comment type="caution">
    <text evidence="3">The sequence shown here is derived from an EMBL/GenBank/DDBJ whole genome shotgun (WGS) entry which is preliminary data.</text>
</comment>
<dbReference type="Gene3D" id="2.40.10.220">
    <property type="entry name" value="predicted glycosyltransferase like domains"/>
    <property type="match status" value="1"/>
</dbReference>
<dbReference type="EMBL" id="SLUL01000001">
    <property type="protein sequence ID" value="TCL53148.1"/>
    <property type="molecule type" value="Genomic_DNA"/>
</dbReference>
<evidence type="ECO:0000313" key="4">
    <source>
        <dbReference type="Proteomes" id="UP000295658"/>
    </source>
</evidence>
<evidence type="ECO:0000313" key="3">
    <source>
        <dbReference type="EMBL" id="TCL53148.1"/>
    </source>
</evidence>
<feature type="domain" description="Type III secretion system flagellar brake protein YcgR PilZN" evidence="2">
    <location>
        <begin position="3"/>
        <end position="89"/>
    </location>
</feature>
<feature type="domain" description="PilZ" evidence="1">
    <location>
        <begin position="98"/>
        <end position="205"/>
    </location>
</feature>
<dbReference type="AlphaFoldDB" id="A0A4R1QHV9"/>
<sequence>MIKIGHVLTLEPKYSEKVETYKCKVVELEDGKVYVDYPFNVKTNRTVFLLDGMQLKAGFVGEDESFYSFDTEVLGRVKKNIPMLILAYPGDEQLVRVQRRQFVRVDAIVDVAIHPLNGEFEPFTTVTSDISAGGAAIVLPNEIAGLKAGMMIETWFVLHMRSGDYHYLRLLAKVVRIFNDSVPKASLQFMEVSDAERLLLIRYSFEKQLEAKKKEEWLKE</sequence>
<evidence type="ECO:0000259" key="1">
    <source>
        <dbReference type="Pfam" id="PF07238"/>
    </source>
</evidence>